<accession>A0A9W9I6D8</accession>
<evidence type="ECO:0000313" key="3">
    <source>
        <dbReference type="Proteomes" id="UP001149163"/>
    </source>
</evidence>
<dbReference type="EMBL" id="JAPQKN010000002">
    <property type="protein sequence ID" value="KAJ5167608.1"/>
    <property type="molecule type" value="Genomic_DNA"/>
</dbReference>
<comment type="caution">
    <text evidence="2">The sequence shown here is derived from an EMBL/GenBank/DDBJ whole genome shotgun (WGS) entry which is preliminary data.</text>
</comment>
<organism evidence="2 3">
    <name type="scientific">Penicillium canariense</name>
    <dbReference type="NCBI Taxonomy" id="189055"/>
    <lineage>
        <taxon>Eukaryota</taxon>
        <taxon>Fungi</taxon>
        <taxon>Dikarya</taxon>
        <taxon>Ascomycota</taxon>
        <taxon>Pezizomycotina</taxon>
        <taxon>Eurotiomycetes</taxon>
        <taxon>Eurotiomycetidae</taxon>
        <taxon>Eurotiales</taxon>
        <taxon>Aspergillaceae</taxon>
        <taxon>Penicillium</taxon>
    </lineage>
</organism>
<feature type="compositionally biased region" description="Polar residues" evidence="1">
    <location>
        <begin position="15"/>
        <end position="26"/>
    </location>
</feature>
<dbReference type="AlphaFoldDB" id="A0A9W9I6D8"/>
<dbReference type="Proteomes" id="UP001149163">
    <property type="component" value="Unassembled WGS sequence"/>
</dbReference>
<sequence>MEDLGPGAGGGYDGQTSGETATESDGTGSGLGVIIPGTSPCFIRVLFLSQHLDGHSAPHLRALAGPLFNSNRNPFQSIPSFEPLLKKFLHNLCIILGLVSEHSWLVTATLAAYLGKPVGMAERSILTLKNKELINIQQSS</sequence>
<feature type="compositionally biased region" description="Gly residues" evidence="1">
    <location>
        <begin position="1"/>
        <end position="13"/>
    </location>
</feature>
<keyword evidence="3" id="KW-1185">Reference proteome</keyword>
<reference evidence="2" key="1">
    <citation type="submission" date="2022-11" db="EMBL/GenBank/DDBJ databases">
        <authorList>
            <person name="Petersen C."/>
        </authorList>
    </citation>
    <scope>NUCLEOTIDE SEQUENCE</scope>
    <source>
        <strain evidence="2">IBT 26290</strain>
    </source>
</reference>
<feature type="region of interest" description="Disordered" evidence="1">
    <location>
        <begin position="1"/>
        <end position="29"/>
    </location>
</feature>
<dbReference type="RefSeq" id="XP_056544069.1">
    <property type="nucleotide sequence ID" value="XM_056685327.1"/>
</dbReference>
<dbReference type="GeneID" id="81424503"/>
<evidence type="ECO:0000256" key="1">
    <source>
        <dbReference type="SAM" id="MobiDB-lite"/>
    </source>
</evidence>
<proteinExistence type="predicted"/>
<gene>
    <name evidence="2" type="ORF">N7482_003202</name>
</gene>
<name>A0A9W9I6D8_9EURO</name>
<evidence type="ECO:0000313" key="2">
    <source>
        <dbReference type="EMBL" id="KAJ5167608.1"/>
    </source>
</evidence>
<protein>
    <submittedName>
        <fullName evidence="2">Uncharacterized protein</fullName>
    </submittedName>
</protein>
<reference evidence="2" key="2">
    <citation type="journal article" date="2023" name="IMA Fungus">
        <title>Comparative genomic study of the Penicillium genus elucidates a diverse pangenome and 15 lateral gene transfer events.</title>
        <authorList>
            <person name="Petersen C."/>
            <person name="Sorensen T."/>
            <person name="Nielsen M.R."/>
            <person name="Sondergaard T.E."/>
            <person name="Sorensen J.L."/>
            <person name="Fitzpatrick D.A."/>
            <person name="Frisvad J.C."/>
            <person name="Nielsen K.L."/>
        </authorList>
    </citation>
    <scope>NUCLEOTIDE SEQUENCE</scope>
    <source>
        <strain evidence="2">IBT 26290</strain>
    </source>
</reference>